<dbReference type="Proteomes" id="UP000727962">
    <property type="component" value="Unassembled WGS sequence"/>
</dbReference>
<feature type="domain" description="PilZ" evidence="1">
    <location>
        <begin position="9"/>
        <end position="107"/>
    </location>
</feature>
<comment type="caution">
    <text evidence="2">The sequence shown here is derived from an EMBL/GenBank/DDBJ whole genome shotgun (WGS) entry which is preliminary data.</text>
</comment>
<accession>A0A931LTL1</accession>
<protein>
    <submittedName>
        <fullName evidence="2">PilZ domain-containing protein</fullName>
    </submittedName>
</protein>
<organism evidence="2 3">
    <name type="scientific">Fimbriimonas ginsengisoli</name>
    <dbReference type="NCBI Taxonomy" id="1005039"/>
    <lineage>
        <taxon>Bacteria</taxon>
        <taxon>Bacillati</taxon>
        <taxon>Armatimonadota</taxon>
        <taxon>Fimbriimonadia</taxon>
        <taxon>Fimbriimonadales</taxon>
        <taxon>Fimbriimonadaceae</taxon>
        <taxon>Fimbriimonas</taxon>
    </lineage>
</organism>
<name>A0A931LTL1_FIMGI</name>
<dbReference type="EMBL" id="JACOSL010000003">
    <property type="protein sequence ID" value="MBI1755586.1"/>
    <property type="molecule type" value="Genomic_DNA"/>
</dbReference>
<dbReference type="GO" id="GO:0035438">
    <property type="term" value="F:cyclic-di-GMP binding"/>
    <property type="evidence" value="ECO:0007669"/>
    <property type="project" value="InterPro"/>
</dbReference>
<reference evidence="2" key="1">
    <citation type="submission" date="2020-07" db="EMBL/GenBank/DDBJ databases">
        <title>Huge and variable diversity of episymbiotic CPR bacteria and DPANN archaea in groundwater ecosystems.</title>
        <authorList>
            <person name="He C.Y."/>
            <person name="Keren R."/>
            <person name="Whittaker M."/>
            <person name="Farag I.F."/>
            <person name="Doudna J."/>
            <person name="Cate J.H.D."/>
            <person name="Banfield J.F."/>
        </authorList>
    </citation>
    <scope>NUCLEOTIDE SEQUENCE</scope>
    <source>
        <strain evidence="2">NC_groundwater_17_Pr7_B-0.1um_64_12</strain>
    </source>
</reference>
<dbReference type="AlphaFoldDB" id="A0A931LTL1"/>
<evidence type="ECO:0000313" key="2">
    <source>
        <dbReference type="EMBL" id="MBI1755586.1"/>
    </source>
</evidence>
<dbReference type="Pfam" id="PF07238">
    <property type="entry name" value="PilZ"/>
    <property type="match status" value="1"/>
</dbReference>
<evidence type="ECO:0000313" key="3">
    <source>
        <dbReference type="Proteomes" id="UP000727962"/>
    </source>
</evidence>
<dbReference type="InterPro" id="IPR009875">
    <property type="entry name" value="PilZ_domain"/>
</dbReference>
<proteinExistence type="predicted"/>
<sequence>MPSKKTEGDQRKHPRYEALEYALLWLDGEADPIRAVIIEIGLGGLQIRARGEAEAGAKGLIQIGTEEAKQLPLRCEVRYCQPANGSGLFAIGVKLRPRGHEERTVVAALVHAAFQRQADRLIS</sequence>
<evidence type="ECO:0000259" key="1">
    <source>
        <dbReference type="Pfam" id="PF07238"/>
    </source>
</evidence>
<gene>
    <name evidence="2" type="ORF">HYR64_00575</name>
</gene>